<feature type="signal peptide" evidence="1">
    <location>
        <begin position="1"/>
        <end position="21"/>
    </location>
</feature>
<evidence type="ECO:0000313" key="3">
    <source>
        <dbReference type="EMBL" id="PVH93754.1"/>
    </source>
</evidence>
<dbReference type="Proteomes" id="UP000244855">
    <property type="component" value="Unassembled WGS sequence"/>
</dbReference>
<dbReference type="PANTHER" id="PTHR35186">
    <property type="entry name" value="ANK_REP_REGION DOMAIN-CONTAINING PROTEIN"/>
    <property type="match status" value="1"/>
</dbReference>
<dbReference type="PANTHER" id="PTHR35186:SF4">
    <property type="entry name" value="PRION-INHIBITION AND PROPAGATION HELO DOMAIN-CONTAINING PROTEIN"/>
    <property type="match status" value="1"/>
</dbReference>
<organism evidence="3 4">
    <name type="scientific">Periconia macrospinosa</name>
    <dbReference type="NCBI Taxonomy" id="97972"/>
    <lineage>
        <taxon>Eukaryota</taxon>
        <taxon>Fungi</taxon>
        <taxon>Dikarya</taxon>
        <taxon>Ascomycota</taxon>
        <taxon>Pezizomycotina</taxon>
        <taxon>Dothideomycetes</taxon>
        <taxon>Pleosporomycetidae</taxon>
        <taxon>Pleosporales</taxon>
        <taxon>Massarineae</taxon>
        <taxon>Periconiaceae</taxon>
        <taxon>Periconia</taxon>
    </lineage>
</organism>
<keyword evidence="1" id="KW-0732">Signal</keyword>
<dbReference type="OrthoDB" id="3565018at2759"/>
<evidence type="ECO:0000313" key="4">
    <source>
        <dbReference type="Proteomes" id="UP000244855"/>
    </source>
</evidence>
<sequence length="562" mass="63787">MVTGVETAGLVLGSLPLLISALENYDDIVGPTKQFFSWKKHKRKLIQELYTLRASYDQAIQVLLEPITESEDLIIMMHDPDSDLWKTGSIADDLRNTLKSTYDPLISTIGDIAEILRLIAAHLHLEGLQQGTAQLRNIIVANQPIPNSRNQFQFAKRLKFTMKKRSIKISLERLEQCTGRIGMWVERARKYQGEPAMCHSRLNFTESLDSIQRNASRIHNALSENWCRRKPRHSTYLLLEQRLKRSRPKRGGHHASVFGTISESSCFKLSISGDCCPPSQQLNTEFRVAEILPRFDQIRITVSDAQANVQDPPYTKPSTLPQVKEICQHLEQPAQVSVGFCVDDVGSLRLYSSESPATQYVDQSATLETILPELQENVSLEELYCLAITLVASVFQLSHTPWLQREWTKKDIAFLRASSNAPLNVDIKYPYLARDFFQMISRPCKQSSKTTSVDGSKFLALAIILLEIRFGKPIEQVRRLEDQGKKSTSGGKVDLPAAEWWYKAERSRLSFGFSKAILTALQESLNPDADLNDPEYCTVVKEKMLQPLEDEMQCMLFGPPRR</sequence>
<accession>A0A2V1D980</accession>
<gene>
    <name evidence="3" type="ORF">DM02DRAFT_603527</name>
</gene>
<name>A0A2V1D980_9PLEO</name>
<keyword evidence="4" id="KW-1185">Reference proteome</keyword>
<protein>
    <recommendedName>
        <fullName evidence="2">DUF7580 domain-containing protein</fullName>
    </recommendedName>
</protein>
<evidence type="ECO:0000256" key="1">
    <source>
        <dbReference type="SAM" id="SignalP"/>
    </source>
</evidence>
<dbReference type="AlphaFoldDB" id="A0A2V1D980"/>
<reference evidence="3 4" key="1">
    <citation type="journal article" date="2018" name="Sci. Rep.">
        <title>Comparative genomics provides insights into the lifestyle and reveals functional heterogeneity of dark septate endophytic fungi.</title>
        <authorList>
            <person name="Knapp D.G."/>
            <person name="Nemeth J.B."/>
            <person name="Barry K."/>
            <person name="Hainaut M."/>
            <person name="Henrissat B."/>
            <person name="Johnson J."/>
            <person name="Kuo A."/>
            <person name="Lim J.H.P."/>
            <person name="Lipzen A."/>
            <person name="Nolan M."/>
            <person name="Ohm R.A."/>
            <person name="Tamas L."/>
            <person name="Grigoriev I.V."/>
            <person name="Spatafora J.W."/>
            <person name="Nagy L.G."/>
            <person name="Kovacs G.M."/>
        </authorList>
    </citation>
    <scope>NUCLEOTIDE SEQUENCE [LARGE SCALE GENOMIC DNA]</scope>
    <source>
        <strain evidence="3 4">DSE2036</strain>
    </source>
</reference>
<dbReference type="Pfam" id="PF24476">
    <property type="entry name" value="DUF7580"/>
    <property type="match status" value="1"/>
</dbReference>
<evidence type="ECO:0000259" key="2">
    <source>
        <dbReference type="Pfam" id="PF24476"/>
    </source>
</evidence>
<dbReference type="EMBL" id="KZ805570">
    <property type="protein sequence ID" value="PVH93754.1"/>
    <property type="molecule type" value="Genomic_DNA"/>
</dbReference>
<proteinExistence type="predicted"/>
<dbReference type="STRING" id="97972.A0A2V1D980"/>
<dbReference type="InterPro" id="IPR056002">
    <property type="entry name" value="DUF7580"/>
</dbReference>
<feature type="chain" id="PRO_5016138957" description="DUF7580 domain-containing protein" evidence="1">
    <location>
        <begin position="22"/>
        <end position="562"/>
    </location>
</feature>
<feature type="domain" description="DUF7580" evidence="2">
    <location>
        <begin position="305"/>
        <end position="551"/>
    </location>
</feature>